<gene>
    <name evidence="5" type="ORF">QR721_05665</name>
</gene>
<dbReference type="PANTHER" id="PTHR10146:SF14">
    <property type="entry name" value="PYRIDOXAL PHOSPHATE HOMEOSTASIS PROTEIN"/>
    <property type="match status" value="1"/>
</dbReference>
<dbReference type="InterPro" id="IPR029066">
    <property type="entry name" value="PLP-binding_barrel"/>
</dbReference>
<accession>A0ABY9KXW0</accession>
<evidence type="ECO:0000313" key="6">
    <source>
        <dbReference type="Proteomes" id="UP001180087"/>
    </source>
</evidence>
<evidence type="ECO:0000256" key="3">
    <source>
        <dbReference type="RuleBase" id="RU004514"/>
    </source>
</evidence>
<dbReference type="CDD" id="cd00635">
    <property type="entry name" value="PLPDE_III_YBL036c_like"/>
    <property type="match status" value="1"/>
</dbReference>
<feature type="modified residue" description="N6-(pyridoxal phosphate)lysine" evidence="2">
    <location>
        <position position="38"/>
    </location>
</feature>
<dbReference type="Gene3D" id="3.20.20.10">
    <property type="entry name" value="Alanine racemase"/>
    <property type="match status" value="1"/>
</dbReference>
<comment type="function">
    <text evidence="2">Pyridoxal 5'-phosphate (PLP)-binding protein, which is involved in PLP homeostasis.</text>
</comment>
<sequence>MIKVDVSNNLHGIEQDIREACEKSGRSPEEVKLIAVTKYVTIERAKEAVENGIKDLGENRPEGLLEKKNAIGDEATWHFIGTLQSRKVKEIIDVVDYIHSLDRMSLAKEINKRASRVIDCFVQVNTSGEESKHGLEPSEVSEFIDKLVDYPNIRVAGLMTMAPNIEDETELRNYFRKLKELRDEISNRHLSHAPCMFLSMGMSNDYKIAIEEGATHIRIGTKLVGAELKR</sequence>
<evidence type="ECO:0000256" key="1">
    <source>
        <dbReference type="ARBA" id="ARBA00022898"/>
    </source>
</evidence>
<keyword evidence="1 2" id="KW-0663">Pyridoxal phosphate</keyword>
<dbReference type="PANTHER" id="PTHR10146">
    <property type="entry name" value="PROLINE SYNTHETASE CO-TRANSCRIBED BACTERIAL HOMOLOG PROTEIN"/>
    <property type="match status" value="1"/>
</dbReference>
<keyword evidence="6" id="KW-1185">Reference proteome</keyword>
<dbReference type="PROSITE" id="PS01211">
    <property type="entry name" value="UPF0001"/>
    <property type="match status" value="1"/>
</dbReference>
<dbReference type="Pfam" id="PF01168">
    <property type="entry name" value="Ala_racemase_N"/>
    <property type="match status" value="1"/>
</dbReference>
<name>A0ABY9KXW0_9BACI</name>
<feature type="domain" description="Alanine racemase N-terminal" evidence="4">
    <location>
        <begin position="13"/>
        <end position="226"/>
    </location>
</feature>
<dbReference type="InterPro" id="IPR011078">
    <property type="entry name" value="PyrdxlP_homeostasis"/>
</dbReference>
<dbReference type="HAMAP" id="MF_02087">
    <property type="entry name" value="PLP_homeostasis"/>
    <property type="match status" value="1"/>
</dbReference>
<dbReference type="Proteomes" id="UP001180087">
    <property type="component" value="Chromosome"/>
</dbReference>
<dbReference type="SUPFAM" id="SSF51419">
    <property type="entry name" value="PLP-binding barrel"/>
    <property type="match status" value="1"/>
</dbReference>
<dbReference type="NCBIfam" id="TIGR00044">
    <property type="entry name" value="YggS family pyridoxal phosphate-dependent enzyme"/>
    <property type="match status" value="1"/>
</dbReference>
<reference evidence="5" key="1">
    <citation type="submission" date="2023-06" db="EMBL/GenBank/DDBJ databases">
        <title>A Treasure from Seagulls: Isolation and Description of Aciduricobacillus qingdaonensis gen. nov., sp. nov., a Rare Obligately Uric Acid-utilizing Member in the Family Bacillaceae.</title>
        <authorList>
            <person name="Liu W."/>
            <person name="Wang B."/>
        </authorList>
    </citation>
    <scope>NUCLEOTIDE SEQUENCE</scope>
    <source>
        <strain evidence="5">44XB</strain>
    </source>
</reference>
<evidence type="ECO:0000259" key="4">
    <source>
        <dbReference type="Pfam" id="PF01168"/>
    </source>
</evidence>
<comment type="similarity">
    <text evidence="2 3">Belongs to the pyridoxal phosphate-binding protein YggS/PROSC family.</text>
</comment>
<dbReference type="EMBL" id="CP129113">
    <property type="protein sequence ID" value="WLV25693.1"/>
    <property type="molecule type" value="Genomic_DNA"/>
</dbReference>
<proteinExistence type="inferred from homology"/>
<dbReference type="RefSeq" id="WP_348029486.1">
    <property type="nucleotide sequence ID" value="NZ_CP129113.1"/>
</dbReference>
<protein>
    <recommendedName>
        <fullName evidence="2">Pyridoxal phosphate homeostasis protein</fullName>
        <shortName evidence="2">PLP homeostasis protein</shortName>
    </recommendedName>
</protein>
<dbReference type="PIRSF" id="PIRSF004848">
    <property type="entry name" value="YBL036c_PLPDEIII"/>
    <property type="match status" value="1"/>
</dbReference>
<evidence type="ECO:0000313" key="5">
    <source>
        <dbReference type="EMBL" id="WLV25693.1"/>
    </source>
</evidence>
<organism evidence="5 6">
    <name type="scientific">Aciduricibacillus chroicocephali</name>
    <dbReference type="NCBI Taxonomy" id="3054939"/>
    <lineage>
        <taxon>Bacteria</taxon>
        <taxon>Bacillati</taxon>
        <taxon>Bacillota</taxon>
        <taxon>Bacilli</taxon>
        <taxon>Bacillales</taxon>
        <taxon>Bacillaceae</taxon>
        <taxon>Aciduricibacillus</taxon>
    </lineage>
</organism>
<evidence type="ECO:0000256" key="2">
    <source>
        <dbReference type="HAMAP-Rule" id="MF_02087"/>
    </source>
</evidence>
<dbReference type="InterPro" id="IPR001608">
    <property type="entry name" value="Ala_racemase_N"/>
</dbReference>